<reference evidence="2 3" key="1">
    <citation type="submission" date="2018-05" db="EMBL/GenBank/DDBJ databases">
        <title>Polaribacter aquimarinus sp. nov., isolated from sediment in a sediment of sea.</title>
        <authorList>
            <person name="Lu D."/>
        </authorList>
    </citation>
    <scope>NUCLEOTIDE SEQUENCE [LARGE SCALE GENOMIC DNA]</scope>
    <source>
        <strain evidence="2 3">ZY113</strain>
    </source>
</reference>
<evidence type="ECO:0008006" key="4">
    <source>
        <dbReference type="Google" id="ProtNLM"/>
    </source>
</evidence>
<organism evidence="2 3">
    <name type="scientific">Polaribacter aquimarinus</name>
    <dbReference type="NCBI Taxonomy" id="2100726"/>
    <lineage>
        <taxon>Bacteria</taxon>
        <taxon>Pseudomonadati</taxon>
        <taxon>Bacteroidota</taxon>
        <taxon>Flavobacteriia</taxon>
        <taxon>Flavobacteriales</taxon>
        <taxon>Flavobacteriaceae</taxon>
    </lineage>
</organism>
<evidence type="ECO:0000313" key="3">
    <source>
        <dbReference type="Proteomes" id="UP000245670"/>
    </source>
</evidence>
<keyword evidence="1" id="KW-0732">Signal</keyword>
<dbReference type="EMBL" id="QFFG01000002">
    <property type="protein sequence ID" value="PWG05718.1"/>
    <property type="molecule type" value="Genomic_DNA"/>
</dbReference>
<accession>A0A2U2JBK5</accession>
<dbReference type="InterPro" id="IPR021638">
    <property type="entry name" value="DUF3244"/>
</dbReference>
<dbReference type="AlphaFoldDB" id="A0A2U2JBK5"/>
<dbReference type="Proteomes" id="UP000245670">
    <property type="component" value="Unassembled WGS sequence"/>
</dbReference>
<proteinExistence type="predicted"/>
<evidence type="ECO:0000256" key="1">
    <source>
        <dbReference type="SAM" id="SignalP"/>
    </source>
</evidence>
<gene>
    <name evidence="2" type="ORF">DIS07_04535</name>
</gene>
<feature type="chain" id="PRO_5015705939" description="Secretion system C-terminal sorting domain-containing protein" evidence="1">
    <location>
        <begin position="23"/>
        <end position="193"/>
    </location>
</feature>
<sequence length="193" mass="22013">MKTTIKKTLLVALMFGTLLGYAKETTEPTNIVESKRVKVEFNAVKKGQTITIKDENGITIYKNEIQKNGTYSKIFDLSALKNGNYTAELNKDFEILIKSFSIKNNVVTFLGNTPKVFKPVVRTEDNMLLVSKIAFNNQSLKVVLYYEDDVIFTETLNGGSVLNRVYKLSENYSGKYKVIIYTDNRIYVNDFKI</sequence>
<dbReference type="Pfam" id="PF11589">
    <property type="entry name" value="DUF3244"/>
    <property type="match status" value="1"/>
</dbReference>
<dbReference type="Gene3D" id="2.60.40.3080">
    <property type="match status" value="1"/>
</dbReference>
<protein>
    <recommendedName>
        <fullName evidence="4">Secretion system C-terminal sorting domain-containing protein</fullName>
    </recommendedName>
</protein>
<name>A0A2U2JBK5_9FLAO</name>
<comment type="caution">
    <text evidence="2">The sequence shown here is derived from an EMBL/GenBank/DDBJ whole genome shotgun (WGS) entry which is preliminary data.</text>
</comment>
<dbReference type="OrthoDB" id="1122048at2"/>
<evidence type="ECO:0000313" key="2">
    <source>
        <dbReference type="EMBL" id="PWG05718.1"/>
    </source>
</evidence>
<keyword evidence="3" id="KW-1185">Reference proteome</keyword>
<dbReference type="RefSeq" id="WP_109404051.1">
    <property type="nucleotide sequence ID" value="NZ_QFFG01000002.1"/>
</dbReference>
<feature type="signal peptide" evidence="1">
    <location>
        <begin position="1"/>
        <end position="22"/>
    </location>
</feature>